<feature type="transmembrane region" description="Helical" evidence="1">
    <location>
        <begin position="190"/>
        <end position="212"/>
    </location>
</feature>
<dbReference type="PANTHER" id="PTHR43849">
    <property type="entry name" value="BLL3936 PROTEIN"/>
    <property type="match status" value="1"/>
</dbReference>
<dbReference type="InterPro" id="IPR010656">
    <property type="entry name" value="DctM"/>
</dbReference>
<keyword evidence="1" id="KW-1133">Transmembrane helix</keyword>
<keyword evidence="4" id="KW-1185">Reference proteome</keyword>
<keyword evidence="1" id="KW-0472">Membrane</keyword>
<feature type="transmembrane region" description="Helical" evidence="1">
    <location>
        <begin position="572"/>
        <end position="597"/>
    </location>
</feature>
<dbReference type="PANTHER" id="PTHR43849:SF2">
    <property type="entry name" value="BLL3936 PROTEIN"/>
    <property type="match status" value="1"/>
</dbReference>
<feature type="domain" description="TRAP C4-dicarboxylate transport system permease DctM subunit" evidence="2">
    <location>
        <begin position="132"/>
        <end position="566"/>
    </location>
</feature>
<dbReference type="Proteomes" id="UP000295244">
    <property type="component" value="Unassembled WGS sequence"/>
</dbReference>
<dbReference type="AlphaFoldDB" id="A0A4R1BCR7"/>
<evidence type="ECO:0000256" key="1">
    <source>
        <dbReference type="SAM" id="Phobius"/>
    </source>
</evidence>
<feature type="transmembrane region" description="Helical" evidence="1">
    <location>
        <begin position="91"/>
        <end position="113"/>
    </location>
</feature>
<name>A0A4R1BCR7_9ACTN</name>
<feature type="transmembrane region" description="Helical" evidence="1">
    <location>
        <begin position="609"/>
        <end position="636"/>
    </location>
</feature>
<dbReference type="OrthoDB" id="9759894at2"/>
<feature type="transmembrane region" description="Helical" evidence="1">
    <location>
        <begin position="418"/>
        <end position="441"/>
    </location>
</feature>
<dbReference type="RefSeq" id="WP_132692702.1">
    <property type="nucleotide sequence ID" value="NZ_SKBU01000031.1"/>
</dbReference>
<feature type="transmembrane region" description="Helical" evidence="1">
    <location>
        <begin position="541"/>
        <end position="560"/>
    </location>
</feature>
<protein>
    <submittedName>
        <fullName evidence="3">TRAP transporter permease</fullName>
    </submittedName>
</protein>
<gene>
    <name evidence="3" type="ORF">E0L93_14030</name>
</gene>
<accession>A0A4R1BCR7</accession>
<dbReference type="Pfam" id="PF06808">
    <property type="entry name" value="DctM"/>
    <property type="match status" value="1"/>
</dbReference>
<dbReference type="NCBIfam" id="TIGR02123">
    <property type="entry name" value="TRAP_fused"/>
    <property type="match status" value="1"/>
</dbReference>
<feature type="transmembrane region" description="Helical" evidence="1">
    <location>
        <begin position="144"/>
        <end position="161"/>
    </location>
</feature>
<evidence type="ECO:0000259" key="2">
    <source>
        <dbReference type="Pfam" id="PF06808"/>
    </source>
</evidence>
<comment type="caution">
    <text evidence="3">The sequence shown here is derived from an EMBL/GenBank/DDBJ whole genome shotgun (WGS) entry which is preliminary data.</text>
</comment>
<feature type="transmembrane region" description="Helical" evidence="1">
    <location>
        <begin position="62"/>
        <end position="79"/>
    </location>
</feature>
<sequence>MDQRREEPAVNVERAEKYDKELRYRRFDSLLATLAVYVIAVALSLYHLYAAAFPVFSAHQHRALHLAGILALAFLLYPATSGASRTRLPLYDLALAALGVAVNLYIVLGYAGIVARGTSNYNTTDLVFAAVTIVLVLEAARRLMGWGLPALCILFLLYGYLGRIIPSEIFRHRGYALDDMAAYMYMGLEGIYGTPLGVSANFIILFIIFGAIMMKTGLGAFFNDLALALAGRAKGGPAKVAVISSGFMGSINGSALANVVSTGAFTIPLMKRIGYRPNFAGAVEASASVGGQVLPPIMGAAAFIMAETLGISYATVVLAGVLPALLYYLAVITQVHLRADRMGLVGLPAAEVPRIKEIMKERGHLLFPLLFFIYMLFFAGVSLAYAAFWTIIVSLVVAQLRASTRLGVRELLDALESGARLTISVALACAAVGLIVGIAALTGFGLKLANAIVAVGGEVLFFSLIFTMLAAIMLGVGLPSIPAYIITVTVAAPALVELGVEPLTAHFFVFYFGIFANLTPPVALAAFAASGLSGGSPMRTGFIALKLAIAGFIVPYMFVYSDALLLSNAEGLEALPVAATAIVGVLMLAVAVEGYLFSTVAWPLRALLAAAAILMLNPNFLTDAAGITVAFAVLLWQWRKGRREQEESAPAKEPAR</sequence>
<organism evidence="3 4">
    <name type="scientific">Rubrobacter taiwanensis</name>
    <dbReference type="NCBI Taxonomy" id="185139"/>
    <lineage>
        <taxon>Bacteria</taxon>
        <taxon>Bacillati</taxon>
        <taxon>Actinomycetota</taxon>
        <taxon>Rubrobacteria</taxon>
        <taxon>Rubrobacterales</taxon>
        <taxon>Rubrobacteraceae</taxon>
        <taxon>Rubrobacter</taxon>
    </lineage>
</organism>
<dbReference type="InterPro" id="IPR011853">
    <property type="entry name" value="TRAP_DctM-Dct_fused"/>
</dbReference>
<reference evidence="3 4" key="1">
    <citation type="submission" date="2019-03" db="EMBL/GenBank/DDBJ databases">
        <title>Whole genome sequence of a novel Rubrobacter taiwanensis strain, isolated from Yellowstone National Park.</title>
        <authorList>
            <person name="Freed S."/>
            <person name="Ramaley R.F."/>
            <person name="Kyndt J.A."/>
        </authorList>
    </citation>
    <scope>NUCLEOTIDE SEQUENCE [LARGE SCALE GENOMIC DNA]</scope>
    <source>
        <strain evidence="3 4">Yellowstone</strain>
    </source>
</reference>
<feature type="transmembrane region" description="Helical" evidence="1">
    <location>
        <begin position="279"/>
        <end position="305"/>
    </location>
</feature>
<feature type="transmembrane region" description="Helical" evidence="1">
    <location>
        <begin position="311"/>
        <end position="332"/>
    </location>
</feature>
<feature type="transmembrane region" description="Helical" evidence="1">
    <location>
        <begin position="448"/>
        <end position="475"/>
    </location>
</feature>
<feature type="transmembrane region" description="Helical" evidence="1">
    <location>
        <begin position="507"/>
        <end position="529"/>
    </location>
</feature>
<evidence type="ECO:0000313" key="4">
    <source>
        <dbReference type="Proteomes" id="UP000295244"/>
    </source>
</evidence>
<keyword evidence="1" id="KW-0812">Transmembrane</keyword>
<proteinExistence type="predicted"/>
<dbReference type="EMBL" id="SKBU01000031">
    <property type="protein sequence ID" value="TCJ14850.1"/>
    <property type="molecule type" value="Genomic_DNA"/>
</dbReference>
<feature type="transmembrane region" description="Helical" evidence="1">
    <location>
        <begin position="30"/>
        <end position="50"/>
    </location>
</feature>
<feature type="transmembrane region" description="Helical" evidence="1">
    <location>
        <begin position="365"/>
        <end position="398"/>
    </location>
</feature>
<feature type="transmembrane region" description="Helical" evidence="1">
    <location>
        <begin position="481"/>
        <end position="500"/>
    </location>
</feature>
<evidence type="ECO:0000313" key="3">
    <source>
        <dbReference type="EMBL" id="TCJ14850.1"/>
    </source>
</evidence>